<keyword evidence="1" id="KW-0812">Transmembrane</keyword>
<dbReference type="AlphaFoldDB" id="A0A914ULS5"/>
<organism evidence="2 3">
    <name type="scientific">Plectus sambesii</name>
    <dbReference type="NCBI Taxonomy" id="2011161"/>
    <lineage>
        <taxon>Eukaryota</taxon>
        <taxon>Metazoa</taxon>
        <taxon>Ecdysozoa</taxon>
        <taxon>Nematoda</taxon>
        <taxon>Chromadorea</taxon>
        <taxon>Plectida</taxon>
        <taxon>Plectina</taxon>
        <taxon>Plectoidea</taxon>
        <taxon>Plectidae</taxon>
        <taxon>Plectus</taxon>
    </lineage>
</organism>
<evidence type="ECO:0000313" key="3">
    <source>
        <dbReference type="WBParaSite" id="PSAMB.scaffold10size141368.g6.t1"/>
    </source>
</evidence>
<dbReference type="Pfam" id="PF00090">
    <property type="entry name" value="TSP_1"/>
    <property type="match status" value="1"/>
</dbReference>
<protein>
    <submittedName>
        <fullName evidence="3">Uncharacterized protein</fullName>
    </submittedName>
</protein>
<dbReference type="InterPro" id="IPR036383">
    <property type="entry name" value="TSP1_rpt_sf"/>
</dbReference>
<dbReference type="PROSITE" id="PS50092">
    <property type="entry name" value="TSP1"/>
    <property type="match status" value="1"/>
</dbReference>
<keyword evidence="2" id="KW-1185">Reference proteome</keyword>
<keyword evidence="1" id="KW-1133">Transmembrane helix</keyword>
<dbReference type="InterPro" id="IPR000884">
    <property type="entry name" value="TSP1_rpt"/>
</dbReference>
<dbReference type="SUPFAM" id="SSF82895">
    <property type="entry name" value="TSP-1 type 1 repeat"/>
    <property type="match status" value="1"/>
</dbReference>
<name>A0A914ULS5_9BILA</name>
<evidence type="ECO:0000256" key="1">
    <source>
        <dbReference type="SAM" id="Phobius"/>
    </source>
</evidence>
<proteinExistence type="predicted"/>
<dbReference type="Gene3D" id="2.20.100.10">
    <property type="entry name" value="Thrombospondin type-1 (TSP1) repeat"/>
    <property type="match status" value="1"/>
</dbReference>
<evidence type="ECO:0000313" key="2">
    <source>
        <dbReference type="Proteomes" id="UP000887566"/>
    </source>
</evidence>
<dbReference type="WBParaSite" id="PSAMB.scaffold10size141368.g6.t1">
    <property type="protein sequence ID" value="PSAMB.scaffold10size141368.g6.t1"/>
    <property type="gene ID" value="PSAMB.scaffold10size141368.g6"/>
</dbReference>
<reference evidence="3" key="1">
    <citation type="submission" date="2022-11" db="UniProtKB">
        <authorList>
            <consortium name="WormBaseParasite"/>
        </authorList>
    </citation>
    <scope>IDENTIFICATION</scope>
</reference>
<feature type="transmembrane region" description="Helical" evidence="1">
    <location>
        <begin position="6"/>
        <end position="28"/>
    </location>
</feature>
<sequence length="443" mass="47647">MAAHTFVFITIFSLSTTVALGVFVGAHVPLIGRYKRQIQAIYGSSNYPNARGQPLLPYQPVSHISYGPDSARANYPAQSVFSQQQFEPFPHQVQGNSRFGGVQEPIRPIQSTIETREQSLGFPPGESPQIYPLTSSEAAFQPGFSQSHIAQPGPPLSIVNGVWESTGLQPGFTHKVKVTRVADALPPQQINGQEPGFLGGTVEPNFRLRGSLGCCINGEGPCCGQEEIYQPNRFQSPLINNSEFQQPSNRGFTGSGAAFTGNIAENYPNDQNSAVLGYRQSTFGPPPSIENYPVSPPTVFDRQAIQVGVGTPGLWTEWSSWSSCSLQVQYRTRSCDYGKNALANGCLGKAYESIPCVGSGNVNGNDFANTESLLAAGQNPATTNDESLIGRQVSPTAFYSQAADTVLSNIQIQPTIRTYGGSAAVIPLVDSRKAVKKTFAKFL</sequence>
<accession>A0A914ULS5</accession>
<keyword evidence="1" id="KW-0472">Membrane</keyword>
<dbReference type="Proteomes" id="UP000887566">
    <property type="component" value="Unplaced"/>
</dbReference>